<sequence length="193" mass="22794">MINLLKADLKSIKFHEYIILVLFVFLLAFLVNPGFKSPYYMWIFYFTFALCTSSIDQKRKDKVLHEIISLPINRKEYIGAKYLLVFVGFLLSTFGATIIGLFFDWKMEFFHFDLLITVFLLLFMSIFLPLAFFYLPATFIVPFILIFYLTMSENFSGVSLIKYHPSFLLSIIFFYLSYLLSVKIFERKSINRG</sequence>
<dbReference type="Proteomes" id="UP000681414">
    <property type="component" value="Unassembled WGS sequence"/>
</dbReference>
<dbReference type="Pfam" id="PF13346">
    <property type="entry name" value="ABC2_membrane_5"/>
    <property type="match status" value="1"/>
</dbReference>
<reference evidence="2 3" key="1">
    <citation type="submission" date="2021-05" db="EMBL/GenBank/DDBJ databases">
        <title>Novel Bacillus species.</title>
        <authorList>
            <person name="Liu G."/>
        </authorList>
    </citation>
    <scope>NUCLEOTIDE SEQUENCE [LARGE SCALE GENOMIC DNA]</scope>
    <source>
        <strain evidence="3">FJAT-49780</strain>
    </source>
</reference>
<keyword evidence="1" id="KW-0812">Transmembrane</keyword>
<gene>
    <name evidence="2" type="ORF">KHA97_20775</name>
</gene>
<protein>
    <submittedName>
        <fullName evidence="2">ABC-2 transporter permease</fullName>
    </submittedName>
</protein>
<organism evidence="2 3">
    <name type="scientific">Lederbergia citri</name>
    <dbReference type="NCBI Taxonomy" id="2833580"/>
    <lineage>
        <taxon>Bacteria</taxon>
        <taxon>Bacillati</taxon>
        <taxon>Bacillota</taxon>
        <taxon>Bacilli</taxon>
        <taxon>Bacillales</taxon>
        <taxon>Bacillaceae</taxon>
        <taxon>Lederbergia</taxon>
    </lineage>
</organism>
<evidence type="ECO:0000313" key="3">
    <source>
        <dbReference type="Proteomes" id="UP000681414"/>
    </source>
</evidence>
<keyword evidence="1" id="KW-1133">Transmembrane helix</keyword>
<accession>A0A942TH25</accession>
<feature type="transmembrane region" description="Helical" evidence="1">
    <location>
        <begin position="133"/>
        <end position="151"/>
    </location>
</feature>
<dbReference type="RefSeq" id="WP_213126707.1">
    <property type="nucleotide sequence ID" value="NZ_JAGYPG010000004.1"/>
</dbReference>
<evidence type="ECO:0000313" key="2">
    <source>
        <dbReference type="EMBL" id="MBS4197483.1"/>
    </source>
</evidence>
<proteinExistence type="predicted"/>
<feature type="transmembrane region" description="Helical" evidence="1">
    <location>
        <begin position="163"/>
        <end position="182"/>
    </location>
</feature>
<feature type="transmembrane region" description="Helical" evidence="1">
    <location>
        <begin position="82"/>
        <end position="103"/>
    </location>
</feature>
<keyword evidence="1" id="KW-0472">Membrane</keyword>
<dbReference type="InterPro" id="IPR025699">
    <property type="entry name" value="ABC2_memb-like"/>
</dbReference>
<name>A0A942TH25_9BACI</name>
<evidence type="ECO:0000256" key="1">
    <source>
        <dbReference type="SAM" id="Phobius"/>
    </source>
</evidence>
<dbReference type="AlphaFoldDB" id="A0A942TH25"/>
<feature type="transmembrane region" description="Helical" evidence="1">
    <location>
        <begin position="109"/>
        <end position="128"/>
    </location>
</feature>
<feature type="transmembrane region" description="Helical" evidence="1">
    <location>
        <begin position="12"/>
        <end position="31"/>
    </location>
</feature>
<comment type="caution">
    <text evidence="2">The sequence shown here is derived from an EMBL/GenBank/DDBJ whole genome shotgun (WGS) entry which is preliminary data.</text>
</comment>
<dbReference type="EMBL" id="JAGYPG010000004">
    <property type="protein sequence ID" value="MBS4197483.1"/>
    <property type="molecule type" value="Genomic_DNA"/>
</dbReference>
<keyword evidence="3" id="KW-1185">Reference proteome</keyword>
<feature type="transmembrane region" description="Helical" evidence="1">
    <location>
        <begin position="37"/>
        <end position="55"/>
    </location>
</feature>